<feature type="domain" description="Zinc finger CGNR" evidence="1">
    <location>
        <begin position="129"/>
        <end position="172"/>
    </location>
</feature>
<reference evidence="2 3" key="1">
    <citation type="submission" date="2020-06" db="EMBL/GenBank/DDBJ databases">
        <authorList>
            <person name="Cao W.R."/>
        </authorList>
    </citation>
    <scope>NUCLEOTIDE SEQUENCE [LARGE SCALE GENOMIC DNA]</scope>
    <source>
        <strain evidence="2 3">B1Z28</strain>
    </source>
</reference>
<accession>A0ABX2PWV8</accession>
<dbReference type="Proteomes" id="UP000630805">
    <property type="component" value="Unassembled WGS sequence"/>
</dbReference>
<evidence type="ECO:0000259" key="1">
    <source>
        <dbReference type="Pfam" id="PF11706"/>
    </source>
</evidence>
<sequence>MTYSTHSIVRPIAGRLALDFLNTANWSSEGRVVQEKIAGMVDLDVWLRALDLFNAIHPASVEDIYAFRSNLRSVFLDGPQQVDLDLDQHLQSLKVQAPSSIESLRCQPILGIVAVSAMSLLNDARELKRVKMCPGSDCGWLFVDETKNARRKWCIMETCGNRAKAARSYARKAKA</sequence>
<dbReference type="InterPro" id="IPR021005">
    <property type="entry name" value="Znf_CGNR"/>
</dbReference>
<dbReference type="Pfam" id="PF07336">
    <property type="entry name" value="ABATE"/>
    <property type="match status" value="1"/>
</dbReference>
<dbReference type="PANTHER" id="PTHR35525:SF3">
    <property type="entry name" value="BLL6575 PROTEIN"/>
    <property type="match status" value="1"/>
</dbReference>
<protein>
    <submittedName>
        <fullName evidence="2">CGNR zinc finger domain-containing protein</fullName>
    </submittedName>
</protein>
<dbReference type="InterPro" id="IPR010852">
    <property type="entry name" value="ABATE"/>
</dbReference>
<dbReference type="RefSeq" id="WP_176867747.1">
    <property type="nucleotide sequence ID" value="NZ_JABXWT010000048.1"/>
</dbReference>
<gene>
    <name evidence="2" type="ORF">HW561_23190</name>
</gene>
<dbReference type="PANTHER" id="PTHR35525">
    <property type="entry name" value="BLL6575 PROTEIN"/>
    <property type="match status" value="1"/>
</dbReference>
<evidence type="ECO:0000313" key="2">
    <source>
        <dbReference type="EMBL" id="NVO58680.1"/>
    </source>
</evidence>
<comment type="caution">
    <text evidence="2">The sequence shown here is derived from an EMBL/GenBank/DDBJ whole genome shotgun (WGS) entry which is preliminary data.</text>
</comment>
<dbReference type="SUPFAM" id="SSF160904">
    <property type="entry name" value="Jann2411-like"/>
    <property type="match status" value="1"/>
</dbReference>
<dbReference type="EMBL" id="JABXWT010000048">
    <property type="protein sequence ID" value="NVO58680.1"/>
    <property type="molecule type" value="Genomic_DNA"/>
</dbReference>
<keyword evidence="3" id="KW-1185">Reference proteome</keyword>
<dbReference type="Pfam" id="PF11706">
    <property type="entry name" value="zf-CGNR"/>
    <property type="match status" value="1"/>
</dbReference>
<evidence type="ECO:0000313" key="3">
    <source>
        <dbReference type="Proteomes" id="UP000630805"/>
    </source>
</evidence>
<organism evidence="2 3">
    <name type="scientific">Ruegeria haliotis</name>
    <dbReference type="NCBI Taxonomy" id="2747601"/>
    <lineage>
        <taxon>Bacteria</taxon>
        <taxon>Pseudomonadati</taxon>
        <taxon>Pseudomonadota</taxon>
        <taxon>Alphaproteobacteria</taxon>
        <taxon>Rhodobacterales</taxon>
        <taxon>Roseobacteraceae</taxon>
        <taxon>Ruegeria</taxon>
    </lineage>
</organism>
<dbReference type="InterPro" id="IPR023286">
    <property type="entry name" value="ABATE_dom_sf"/>
</dbReference>
<dbReference type="Gene3D" id="1.10.3300.10">
    <property type="entry name" value="Jann2411-like domain"/>
    <property type="match status" value="1"/>
</dbReference>
<proteinExistence type="predicted"/>
<name>A0ABX2PWV8_9RHOB</name>